<evidence type="ECO:0000256" key="7">
    <source>
        <dbReference type="SAM" id="MobiDB-lite"/>
    </source>
</evidence>
<dbReference type="PROSITE" id="PS52019">
    <property type="entry name" value="PKS_MFAS_DH"/>
    <property type="match status" value="1"/>
</dbReference>
<dbReference type="Gene3D" id="1.10.1200.10">
    <property type="entry name" value="ACP-like"/>
    <property type="match status" value="1"/>
</dbReference>
<dbReference type="InterPro" id="IPR009081">
    <property type="entry name" value="PP-bd_ACP"/>
</dbReference>
<dbReference type="Pfam" id="PF00698">
    <property type="entry name" value="Acyl_transf_1"/>
    <property type="match status" value="1"/>
</dbReference>
<dbReference type="SMART" id="SM00825">
    <property type="entry name" value="PKS_KS"/>
    <property type="match status" value="1"/>
</dbReference>
<dbReference type="InterPro" id="IPR013968">
    <property type="entry name" value="PKS_KR"/>
</dbReference>
<dbReference type="GO" id="GO:0031177">
    <property type="term" value="F:phosphopantetheine binding"/>
    <property type="evidence" value="ECO:0007669"/>
    <property type="project" value="InterPro"/>
</dbReference>
<dbReference type="SMART" id="SM00822">
    <property type="entry name" value="PKS_KR"/>
    <property type="match status" value="1"/>
</dbReference>
<accession>A0A516R1R5</accession>
<feature type="domain" description="PKS/mFAS DH" evidence="10">
    <location>
        <begin position="910"/>
        <end position="1194"/>
    </location>
</feature>
<dbReference type="Pfam" id="PF02801">
    <property type="entry name" value="Ketoacyl-synt_C"/>
    <property type="match status" value="1"/>
</dbReference>
<dbReference type="PROSITE" id="PS52004">
    <property type="entry name" value="KS3_2"/>
    <property type="match status" value="1"/>
</dbReference>
<proteinExistence type="predicted"/>
<keyword evidence="5" id="KW-0045">Antibiotic biosynthesis</keyword>
<dbReference type="Gene3D" id="3.40.47.10">
    <property type="match status" value="1"/>
</dbReference>
<feature type="domain" description="Carrier" evidence="8">
    <location>
        <begin position="1680"/>
        <end position="1757"/>
    </location>
</feature>
<dbReference type="GO" id="GO:0004312">
    <property type="term" value="F:fatty acid synthase activity"/>
    <property type="evidence" value="ECO:0007669"/>
    <property type="project" value="TreeGrafter"/>
</dbReference>
<dbReference type="Pfam" id="PF00550">
    <property type="entry name" value="PP-binding"/>
    <property type="match status" value="1"/>
</dbReference>
<dbReference type="GO" id="GO:0005737">
    <property type="term" value="C:cytoplasm"/>
    <property type="evidence" value="ECO:0007669"/>
    <property type="project" value="TreeGrafter"/>
</dbReference>
<dbReference type="SMART" id="SM00826">
    <property type="entry name" value="PKS_DH"/>
    <property type="match status" value="1"/>
</dbReference>
<sequence length="1774" mass="187941">MSASSAEPIAIIGMGCRLPGGVGSPAGLWDLVAGGRETVGPVPTGRWDAARLTRHQHPDGVDRFKVGCFVEGDPWSWDPEAFSVAPVEAPWVDPQFRMLMEVSWEAVEHAGLPIDRVRGSRTGVYMGVYSPDNIWREARPVQEALDSLYLFGNFHAGAAGRVAFGLDLRGPVMVVGTHCSSGLVAVDVACTQLTTGDCELALAGAVMLMISPETHHLEAPYLLSQRGHCHAFDDRADGYVRGEGAGALVLKRLADARRDGDRVLAVIRGSGTNNDGRSGRLTAPSTVLQQELFRQVVARADVDPGAVGLVETHGPGTAVGDPVEFESLDAVYGVGQGACALGSIKTNIGHTEPVSGIVGTIKAVQALRHGAIPPNLNFRTWNRQITRRENSRLFVPTGLGEWPVVEGPRLAAVSSYGLVGTNAHLVLEQAPSRSGSSRRSSAAVPSAEAPASGAGPHVYLLSAGSSETLARNATGLADWLDDTAGRATALADLAHTLNTRRWHATHRAGLIAADRAAVSQAARALGGGLESESVVSGPVLLPDRHAGPVFVYTGQGSQWPGMCQGLVDIEPAFRRTIDELEPLVQAESGFSLREMLRDPVRLSGIARVQPTLFAVQLALTELWRSWGVHPAGVIGHSMGEVAAAVVAGALTQADAAAVICRRSALMSTIAGGAMASVRLGAHEVAADLERAQADRVSIAVLAAPNSTVVSGAPAQVNSLVEQWSGRGVLTKMIDVDVASHSAHVDSILDRLHTALAGIAPARPQVPFYSTVSDDALAPGPLNARYWVDNLRRPVRFAAACATAVDAGHRVLIESSPHPLAVGAITDTIHDLGIEDAIALGTLRRGTPDRHTFLTHLLSAHCAGAEVDWSRRYGDGALVELPPTTWRRIRHGGTEPPYQLVAPRLVGADQHPLLGGYVHDPDSPGRHLWQTPVSPARVPWLADHQVAGVPVLSGTAIADMMLTAATRVFDTQNVALAGLTLDTPLVLAPEPTVTTRLTPAGGDRGHEAIVLAANDSGPVVHARATVRALPTRPAARLAAPAESDTAWQDVVPAELYRRFEQRHGVQHGTAFAATERLRLHDDNTRAIGTIRIPDAARVSAWTMTAHPALIDAVVQTAAAIWLLRHDTEPGPVMVAGIGDIRVHGRVGHTRLAHVTMTASSRLEFTANAVLTTMDGFVTAEIDDLRLVNITSPEQRFQQRVSYQAWERVPPVRDTGGAATDTRWLVVAEPDADWGRALAEALGERTRVFTHPLTAADTFTNRLAPQLPHDEADDSTADHDGVVIAVADPGQGLDGSSPAHARALVIRAAAVLARLTTLPRPPRLWIALRTVARDSSPAVGGLSGLIRSAVYECPHLTPSMIRTDGSVEAADIARDLRTAPEAPTEIAWSRGERHLARLRLGLPAPATAGAQGTPVRPDGAYLVTGGVGALGLTAVQWLAARHAGHVVICGWNAPSTEVQAVLDRIRDGGTGVSVVVGDLADPDTAHRALTATGRYPLRGIIHSAGVVDDATLTTLTPELITRVWRGKVDGAWALHEALQRHRTPLDFWVNYSSCAALLGSPGQAAYAAANTWLDEFGEWRRSQGLPATTIQWGAWSDIGRGRHMAERGLGLISPDDGTDALERAVIAGYGQIAYAPVDLERWLEPYAHAAASTLFADVVETGGSDGACPVVAELLAATTVHQRRGILERHIIDCVRKVLGGTTRHITASTSLVILGMDSLGAVQLQNHLGRTLGIALDPGVVWVRPTPAALAEWIDQRMGHTDTEADDGRSEPVTP</sequence>
<dbReference type="Pfam" id="PF21089">
    <property type="entry name" value="PKS_DH_N"/>
    <property type="match status" value="1"/>
</dbReference>
<dbReference type="SUPFAM" id="SSF51735">
    <property type="entry name" value="NAD(P)-binding Rossmann-fold domains"/>
    <property type="match status" value="2"/>
</dbReference>
<evidence type="ECO:0000256" key="6">
    <source>
        <dbReference type="PROSITE-ProRule" id="PRU01363"/>
    </source>
</evidence>
<feature type="active site" description="Proton donor; for dehydratase activity" evidence="6">
    <location>
        <position position="1110"/>
    </location>
</feature>
<protein>
    <submittedName>
        <fullName evidence="11">Type I polyketide synthase</fullName>
    </submittedName>
</protein>
<dbReference type="Gene3D" id="3.40.366.10">
    <property type="entry name" value="Malonyl-Coenzyme A Acyl Carrier Protein, domain 2"/>
    <property type="match status" value="1"/>
</dbReference>
<dbReference type="CDD" id="cd08955">
    <property type="entry name" value="KR_2_FAS_SDR_x"/>
    <property type="match status" value="1"/>
</dbReference>
<evidence type="ECO:0000256" key="1">
    <source>
        <dbReference type="ARBA" id="ARBA00004792"/>
    </source>
</evidence>
<dbReference type="InterPro" id="IPR049900">
    <property type="entry name" value="PKS_mFAS_DH"/>
</dbReference>
<dbReference type="InterPro" id="IPR036736">
    <property type="entry name" value="ACP-like_sf"/>
</dbReference>
<evidence type="ECO:0000259" key="10">
    <source>
        <dbReference type="PROSITE" id="PS52019"/>
    </source>
</evidence>
<feature type="region of interest" description="C-terminal hotdog fold" evidence="6">
    <location>
        <begin position="1045"/>
        <end position="1194"/>
    </location>
</feature>
<evidence type="ECO:0000259" key="8">
    <source>
        <dbReference type="PROSITE" id="PS50075"/>
    </source>
</evidence>
<dbReference type="SUPFAM" id="SSF52151">
    <property type="entry name" value="FabD/lysophospholipase-like"/>
    <property type="match status" value="1"/>
</dbReference>
<dbReference type="InterPro" id="IPR016036">
    <property type="entry name" value="Malonyl_transacylase_ACP-bd"/>
</dbReference>
<dbReference type="Pfam" id="PF08659">
    <property type="entry name" value="KR"/>
    <property type="match status" value="1"/>
</dbReference>
<dbReference type="SUPFAM" id="SSF47336">
    <property type="entry name" value="ACP-like"/>
    <property type="match status" value="1"/>
</dbReference>
<evidence type="ECO:0000256" key="2">
    <source>
        <dbReference type="ARBA" id="ARBA00022450"/>
    </source>
</evidence>
<dbReference type="Gene3D" id="3.40.50.720">
    <property type="entry name" value="NAD(P)-binding Rossmann-like Domain"/>
    <property type="match status" value="1"/>
</dbReference>
<dbReference type="Pfam" id="PF22621">
    <property type="entry name" value="CurL-like_PKS_C"/>
    <property type="match status" value="1"/>
</dbReference>
<dbReference type="Proteomes" id="UP000316806">
    <property type="component" value="Chromosome"/>
</dbReference>
<feature type="compositionally biased region" description="Low complexity" evidence="7">
    <location>
        <begin position="430"/>
        <end position="452"/>
    </location>
</feature>
<feature type="active site" description="Proton acceptor; for dehydratase activity" evidence="6">
    <location>
        <position position="943"/>
    </location>
</feature>
<dbReference type="GO" id="GO:0017000">
    <property type="term" value="P:antibiotic biosynthetic process"/>
    <property type="evidence" value="ECO:0007669"/>
    <property type="project" value="UniProtKB-KW"/>
</dbReference>
<dbReference type="CDD" id="cd00833">
    <property type="entry name" value="PKS"/>
    <property type="match status" value="1"/>
</dbReference>
<dbReference type="InterPro" id="IPR014030">
    <property type="entry name" value="Ketoacyl_synth_N"/>
</dbReference>
<dbReference type="GO" id="GO:0071770">
    <property type="term" value="P:DIM/DIP cell wall layer assembly"/>
    <property type="evidence" value="ECO:0007669"/>
    <property type="project" value="TreeGrafter"/>
</dbReference>
<feature type="domain" description="Ketosynthase family 3 (KS3)" evidence="9">
    <location>
        <begin position="6"/>
        <end position="429"/>
    </location>
</feature>
<dbReference type="EMBL" id="CP040916">
    <property type="protein sequence ID" value="QDQ09604.1"/>
    <property type="molecule type" value="Genomic_DNA"/>
</dbReference>
<dbReference type="InterPro" id="IPR014043">
    <property type="entry name" value="Acyl_transferase_dom"/>
</dbReference>
<dbReference type="InterPro" id="IPR020806">
    <property type="entry name" value="PKS_PP-bd"/>
</dbReference>
<keyword evidence="3" id="KW-0597">Phosphoprotein</keyword>
<evidence type="ECO:0000259" key="9">
    <source>
        <dbReference type="PROSITE" id="PS52004"/>
    </source>
</evidence>
<dbReference type="PANTHER" id="PTHR43775">
    <property type="entry name" value="FATTY ACID SYNTHASE"/>
    <property type="match status" value="1"/>
</dbReference>
<dbReference type="InterPro" id="IPR057326">
    <property type="entry name" value="KR_dom"/>
</dbReference>
<dbReference type="InterPro" id="IPR016039">
    <property type="entry name" value="Thiolase-like"/>
</dbReference>
<dbReference type="PROSITE" id="PS50075">
    <property type="entry name" value="CARRIER"/>
    <property type="match status" value="1"/>
</dbReference>
<evidence type="ECO:0000256" key="5">
    <source>
        <dbReference type="ARBA" id="ARBA00023194"/>
    </source>
</evidence>
<dbReference type="SUPFAM" id="SSF55048">
    <property type="entry name" value="Probable ACP-binding domain of malonyl-CoA ACP transacylase"/>
    <property type="match status" value="1"/>
</dbReference>
<dbReference type="InterPro" id="IPR016035">
    <property type="entry name" value="Acyl_Trfase/lysoPLipase"/>
</dbReference>
<dbReference type="Pfam" id="PF00109">
    <property type="entry name" value="ketoacyl-synt"/>
    <property type="match status" value="1"/>
</dbReference>
<dbReference type="Pfam" id="PF14765">
    <property type="entry name" value="PS-DH"/>
    <property type="match status" value="1"/>
</dbReference>
<organism evidence="11 12">
    <name type="scientific">Streptomyces spectabilis</name>
    <dbReference type="NCBI Taxonomy" id="68270"/>
    <lineage>
        <taxon>Bacteria</taxon>
        <taxon>Bacillati</taxon>
        <taxon>Actinomycetota</taxon>
        <taxon>Actinomycetes</taxon>
        <taxon>Kitasatosporales</taxon>
        <taxon>Streptomycetaceae</taxon>
        <taxon>Streptomyces</taxon>
    </lineage>
</organism>
<dbReference type="SUPFAM" id="SSF53901">
    <property type="entry name" value="Thiolase-like"/>
    <property type="match status" value="1"/>
</dbReference>
<evidence type="ECO:0000313" key="11">
    <source>
        <dbReference type="EMBL" id="QDQ09604.1"/>
    </source>
</evidence>
<keyword evidence="2" id="KW-0596">Phosphopantetheine</keyword>
<dbReference type="InterPro" id="IPR014031">
    <property type="entry name" value="Ketoacyl_synth_C"/>
</dbReference>
<dbReference type="InterPro" id="IPR049552">
    <property type="entry name" value="PKS_DH_N"/>
</dbReference>
<comment type="pathway">
    <text evidence="1">Antibiotic biosynthesis.</text>
</comment>
<keyword evidence="4" id="KW-0808">Transferase</keyword>
<dbReference type="InterPro" id="IPR036291">
    <property type="entry name" value="NAD(P)-bd_dom_sf"/>
</dbReference>
<dbReference type="SMART" id="SM00827">
    <property type="entry name" value="PKS_AT"/>
    <property type="match status" value="1"/>
</dbReference>
<evidence type="ECO:0000256" key="3">
    <source>
        <dbReference type="ARBA" id="ARBA00022553"/>
    </source>
</evidence>
<dbReference type="GO" id="GO:0005886">
    <property type="term" value="C:plasma membrane"/>
    <property type="evidence" value="ECO:0007669"/>
    <property type="project" value="TreeGrafter"/>
</dbReference>
<gene>
    <name evidence="11" type="ORF">FH965_02715</name>
</gene>
<feature type="region of interest" description="Disordered" evidence="7">
    <location>
        <begin position="429"/>
        <end position="452"/>
    </location>
</feature>
<feature type="region of interest" description="N-terminal hotdog fold" evidence="6">
    <location>
        <begin position="910"/>
        <end position="1032"/>
    </location>
</feature>
<dbReference type="GO" id="GO:0006633">
    <property type="term" value="P:fatty acid biosynthetic process"/>
    <property type="evidence" value="ECO:0007669"/>
    <property type="project" value="TreeGrafter"/>
</dbReference>
<dbReference type="PANTHER" id="PTHR43775:SF37">
    <property type="entry name" value="SI:DKEY-61P9.11"/>
    <property type="match status" value="1"/>
</dbReference>
<dbReference type="InterPro" id="IPR049551">
    <property type="entry name" value="PKS_DH_C"/>
</dbReference>
<name>A0A516R1R5_STRST</name>
<evidence type="ECO:0000313" key="12">
    <source>
        <dbReference type="Proteomes" id="UP000316806"/>
    </source>
</evidence>
<dbReference type="InterPro" id="IPR001227">
    <property type="entry name" value="Ac_transferase_dom_sf"/>
</dbReference>
<evidence type="ECO:0000256" key="4">
    <source>
        <dbReference type="ARBA" id="ARBA00022679"/>
    </source>
</evidence>
<dbReference type="InterPro" id="IPR050091">
    <property type="entry name" value="PKS_NRPS_Biosynth_Enz"/>
</dbReference>
<dbReference type="SMART" id="SM00823">
    <property type="entry name" value="PKS_PP"/>
    <property type="match status" value="1"/>
</dbReference>
<dbReference type="Gene3D" id="3.10.129.110">
    <property type="entry name" value="Polyketide synthase dehydratase"/>
    <property type="match status" value="1"/>
</dbReference>
<dbReference type="Gene3D" id="3.30.70.250">
    <property type="entry name" value="Malonyl-CoA ACP transacylase, ACP-binding"/>
    <property type="match status" value="1"/>
</dbReference>
<dbReference type="RefSeq" id="WP_144001182.1">
    <property type="nucleotide sequence ID" value="NZ_CP040916.1"/>
</dbReference>
<dbReference type="InterPro" id="IPR020807">
    <property type="entry name" value="PKS_DH"/>
</dbReference>
<dbReference type="InterPro" id="IPR020841">
    <property type="entry name" value="PKS_Beta-ketoAc_synthase_dom"/>
</dbReference>
<reference evidence="11 12" key="1">
    <citation type="journal article" date="2019" name="J. Ind. Microbiol. Biotechnol.">
        <title>The complete genomic sequence of Streptomyces spectabilis NRRL-2792 and identification of secondary metabolite biosynthetic gene clusters.</title>
        <authorList>
            <person name="Sinha A."/>
            <person name="Phillips-Salemka S."/>
            <person name="Niraula T.A."/>
            <person name="Short K.A."/>
            <person name="Niraula N.P."/>
        </authorList>
    </citation>
    <scope>NUCLEOTIDE SEQUENCE [LARGE SCALE GENOMIC DNA]</scope>
    <source>
        <strain evidence="11 12">NRRL 2792</strain>
    </source>
</reference>
<dbReference type="InterPro" id="IPR042104">
    <property type="entry name" value="PKS_dehydratase_sf"/>
</dbReference>